<dbReference type="AlphaFoldDB" id="A0AA39CDJ2"/>
<name>A0AA39CDJ2_9EURO</name>
<dbReference type="CDD" id="cd05259">
    <property type="entry name" value="PCBER_SDR_a"/>
    <property type="match status" value="1"/>
</dbReference>
<proteinExistence type="predicted"/>
<reference evidence="4" key="1">
    <citation type="submission" date="2022-10" db="EMBL/GenBank/DDBJ databases">
        <title>Culturing micro-colonial fungi from biological soil crusts in the Mojave desert and describing Neophaeococcomyces mojavensis, and introducing the new genera and species Taxawa tesnikishii.</title>
        <authorList>
            <person name="Kurbessoian T."/>
            <person name="Stajich J.E."/>
        </authorList>
    </citation>
    <scope>NUCLEOTIDE SEQUENCE</scope>
    <source>
        <strain evidence="4">TK_41</strain>
    </source>
</reference>
<dbReference type="SUPFAM" id="SSF51735">
    <property type="entry name" value="NAD(P)-binding Rossmann-fold domains"/>
    <property type="match status" value="1"/>
</dbReference>
<evidence type="ECO:0000256" key="2">
    <source>
        <dbReference type="ARBA" id="ARBA00023002"/>
    </source>
</evidence>
<comment type="caution">
    <text evidence="4">The sequence shown here is derived from an EMBL/GenBank/DDBJ whole genome shotgun (WGS) entry which is preliminary data.</text>
</comment>
<protein>
    <recommendedName>
        <fullName evidence="3">NmrA-like domain-containing protein</fullName>
    </recommendedName>
</protein>
<dbReference type="PANTHER" id="PTHR47706">
    <property type="entry name" value="NMRA-LIKE FAMILY PROTEIN"/>
    <property type="match status" value="1"/>
</dbReference>
<dbReference type="InterPro" id="IPR051609">
    <property type="entry name" value="NmrA/Isoflavone_reductase-like"/>
</dbReference>
<dbReference type="Pfam" id="PF05368">
    <property type="entry name" value="NmrA"/>
    <property type="match status" value="1"/>
</dbReference>
<evidence type="ECO:0000313" key="4">
    <source>
        <dbReference type="EMBL" id="KAJ9604385.1"/>
    </source>
</evidence>
<evidence type="ECO:0000259" key="3">
    <source>
        <dbReference type="Pfam" id="PF05368"/>
    </source>
</evidence>
<keyword evidence="1" id="KW-0521">NADP</keyword>
<dbReference type="PANTHER" id="PTHR47706:SF9">
    <property type="entry name" value="NMRA-LIKE DOMAIN-CONTAINING PROTEIN-RELATED"/>
    <property type="match status" value="1"/>
</dbReference>
<sequence>MAFKSICLIGASGNIGVPTLKHLLASEQNFKVTVISRESSTAKFPDGVTVKRVPDDYAVDKLTEAFQGIDVVIGALSMMGMGEQYKIIDACLAAKVKRYFPTEFGLDELPDWLLQLREMFKIKHDVRDYLISKEGTGLEWTSICCNAFFEMGIASGFFQLFWKDKKAVLLDGGEPKWVACTLDTVALAIVKSIEKPEASKNRILLVEDFRTSQKEILVAVQKKVPGWEVENVESGPWLEKGKEAVRNGDNSQLGKLTFGTFAQGNHYEGRPEYGNDVLGVSKKSFSEAMDLFWKDYQSLQTS</sequence>
<dbReference type="InterPro" id="IPR045312">
    <property type="entry name" value="PCBER-like"/>
</dbReference>
<dbReference type="InterPro" id="IPR036291">
    <property type="entry name" value="NAD(P)-bd_dom_sf"/>
</dbReference>
<feature type="domain" description="NmrA-like" evidence="3">
    <location>
        <begin position="4"/>
        <end position="217"/>
    </location>
</feature>
<accession>A0AA39CDJ2</accession>
<keyword evidence="5" id="KW-1185">Reference proteome</keyword>
<keyword evidence="2" id="KW-0560">Oxidoreductase</keyword>
<dbReference type="InterPro" id="IPR008030">
    <property type="entry name" value="NmrA-like"/>
</dbReference>
<gene>
    <name evidence="4" type="ORF">H2200_011219</name>
</gene>
<dbReference type="GO" id="GO:0016491">
    <property type="term" value="F:oxidoreductase activity"/>
    <property type="evidence" value="ECO:0007669"/>
    <property type="project" value="UniProtKB-KW"/>
</dbReference>
<organism evidence="4 5">
    <name type="scientific">Cladophialophora chaetospira</name>
    <dbReference type="NCBI Taxonomy" id="386627"/>
    <lineage>
        <taxon>Eukaryota</taxon>
        <taxon>Fungi</taxon>
        <taxon>Dikarya</taxon>
        <taxon>Ascomycota</taxon>
        <taxon>Pezizomycotina</taxon>
        <taxon>Eurotiomycetes</taxon>
        <taxon>Chaetothyriomycetidae</taxon>
        <taxon>Chaetothyriales</taxon>
        <taxon>Herpotrichiellaceae</taxon>
        <taxon>Cladophialophora</taxon>
    </lineage>
</organism>
<evidence type="ECO:0000313" key="5">
    <source>
        <dbReference type="Proteomes" id="UP001172673"/>
    </source>
</evidence>
<dbReference type="EMBL" id="JAPDRK010000019">
    <property type="protein sequence ID" value="KAJ9604385.1"/>
    <property type="molecule type" value="Genomic_DNA"/>
</dbReference>
<evidence type="ECO:0000256" key="1">
    <source>
        <dbReference type="ARBA" id="ARBA00022857"/>
    </source>
</evidence>
<dbReference type="Gene3D" id="3.40.50.720">
    <property type="entry name" value="NAD(P)-binding Rossmann-like Domain"/>
    <property type="match status" value="1"/>
</dbReference>
<dbReference type="Proteomes" id="UP001172673">
    <property type="component" value="Unassembled WGS sequence"/>
</dbReference>